<dbReference type="PIRSF" id="PIRSF017207">
    <property type="entry name" value="UCP017207_TM-p85"/>
    <property type="match status" value="1"/>
</dbReference>
<dbReference type="Pfam" id="PF06417">
    <property type="entry name" value="EMC4"/>
    <property type="match status" value="1"/>
</dbReference>
<dbReference type="WBParaSite" id="SMUV_0000097601-mRNA-1">
    <property type="protein sequence ID" value="SMUV_0000097601-mRNA-1"/>
    <property type="gene ID" value="SMUV_0000097601"/>
</dbReference>
<name>A0A0N5AA14_9BILA</name>
<evidence type="ECO:0000256" key="7">
    <source>
        <dbReference type="ARBA" id="ARBA00022989"/>
    </source>
</evidence>
<feature type="compositionally biased region" description="Polar residues" evidence="10">
    <location>
        <begin position="42"/>
        <end position="57"/>
    </location>
</feature>
<evidence type="ECO:0000256" key="8">
    <source>
        <dbReference type="ARBA" id="ARBA00023136"/>
    </source>
</evidence>
<comment type="subunit">
    <text evidence="3">Component of the ER membrane protein complex (EMC).</text>
</comment>
<keyword evidence="5 11" id="KW-0812">Transmembrane</keyword>
<evidence type="ECO:0000256" key="2">
    <source>
        <dbReference type="ARBA" id="ARBA00007715"/>
    </source>
</evidence>
<feature type="region of interest" description="Disordered" evidence="10">
    <location>
        <begin position="38"/>
        <end position="57"/>
    </location>
</feature>
<dbReference type="InterPro" id="IPR009445">
    <property type="entry name" value="TMEM85/Emc4"/>
</dbReference>
<comment type="similarity">
    <text evidence="2 9">Belongs to the EMC4 family.</text>
</comment>
<keyword evidence="6" id="KW-0256">Endoplasmic reticulum</keyword>
<dbReference type="AlphaFoldDB" id="A0A0N5AA14"/>
<dbReference type="Proteomes" id="UP000046393">
    <property type="component" value="Unplaced"/>
</dbReference>
<sequence length="187" mass="21176">METRDQRHKHPSHNISLCKISTEFTSPTLRTNPVLSIHPPGFNQTSRSTEQNEFSESSDQAQHLMTKRAWDMALQPIKSLPMNLFMMYMSGNTITIFPLMMIAMMAWRPIQALMSVNAAFKPLQAEQTGNLLLQKAVFVLGNMIGIVLALYKLHGMGILPNHASDWLDFQQPPTRLQYSLVSDSFVV</sequence>
<dbReference type="PANTHER" id="PTHR19315">
    <property type="entry name" value="ER MEMBRANE PROTEIN COMPLEX SUBUNIT 4"/>
    <property type="match status" value="1"/>
</dbReference>
<reference evidence="13" key="1">
    <citation type="submission" date="2017-02" db="UniProtKB">
        <authorList>
            <consortium name="WormBaseParasite"/>
        </authorList>
    </citation>
    <scope>IDENTIFICATION</scope>
</reference>
<evidence type="ECO:0000313" key="13">
    <source>
        <dbReference type="WBParaSite" id="SMUV_0000097601-mRNA-1"/>
    </source>
</evidence>
<feature type="transmembrane region" description="Helical" evidence="11">
    <location>
        <begin position="132"/>
        <end position="151"/>
    </location>
</feature>
<comment type="subcellular location">
    <subcellularLocation>
        <location evidence="1">Endoplasmic reticulum membrane</location>
        <topology evidence="1">Multi-pass membrane protein</topology>
    </subcellularLocation>
</comment>
<keyword evidence="8 9" id="KW-0472">Membrane</keyword>
<evidence type="ECO:0000256" key="5">
    <source>
        <dbReference type="ARBA" id="ARBA00022692"/>
    </source>
</evidence>
<evidence type="ECO:0000256" key="3">
    <source>
        <dbReference type="ARBA" id="ARBA00011276"/>
    </source>
</evidence>
<keyword evidence="7 11" id="KW-1133">Transmembrane helix</keyword>
<dbReference type="STRING" id="451379.A0A0N5AA14"/>
<evidence type="ECO:0000256" key="9">
    <source>
        <dbReference type="PIRNR" id="PIRNR017207"/>
    </source>
</evidence>
<evidence type="ECO:0000256" key="4">
    <source>
        <dbReference type="ARBA" id="ARBA00020820"/>
    </source>
</evidence>
<protein>
    <recommendedName>
        <fullName evidence="4 9">ER membrane protein complex subunit 4</fullName>
    </recommendedName>
</protein>
<keyword evidence="12" id="KW-1185">Reference proteome</keyword>
<evidence type="ECO:0000256" key="11">
    <source>
        <dbReference type="SAM" id="Phobius"/>
    </source>
</evidence>
<evidence type="ECO:0000256" key="6">
    <source>
        <dbReference type="ARBA" id="ARBA00022824"/>
    </source>
</evidence>
<proteinExistence type="inferred from homology"/>
<organism evidence="12 13">
    <name type="scientific">Syphacia muris</name>
    <dbReference type="NCBI Taxonomy" id="451379"/>
    <lineage>
        <taxon>Eukaryota</taxon>
        <taxon>Metazoa</taxon>
        <taxon>Ecdysozoa</taxon>
        <taxon>Nematoda</taxon>
        <taxon>Chromadorea</taxon>
        <taxon>Rhabditida</taxon>
        <taxon>Spirurina</taxon>
        <taxon>Oxyuridomorpha</taxon>
        <taxon>Oxyuroidea</taxon>
        <taxon>Oxyuridae</taxon>
        <taxon>Syphacia</taxon>
    </lineage>
</organism>
<evidence type="ECO:0000256" key="10">
    <source>
        <dbReference type="SAM" id="MobiDB-lite"/>
    </source>
</evidence>
<dbReference type="GO" id="GO:0005789">
    <property type="term" value="C:endoplasmic reticulum membrane"/>
    <property type="evidence" value="ECO:0007669"/>
    <property type="project" value="UniProtKB-SubCell"/>
</dbReference>
<feature type="transmembrane region" description="Helical" evidence="11">
    <location>
        <begin position="85"/>
        <end position="107"/>
    </location>
</feature>
<evidence type="ECO:0000313" key="12">
    <source>
        <dbReference type="Proteomes" id="UP000046393"/>
    </source>
</evidence>
<evidence type="ECO:0000256" key="1">
    <source>
        <dbReference type="ARBA" id="ARBA00004477"/>
    </source>
</evidence>
<accession>A0A0N5AA14</accession>